<dbReference type="Pfam" id="PF13276">
    <property type="entry name" value="HTH_21"/>
    <property type="match status" value="1"/>
</dbReference>
<evidence type="ECO:0000259" key="1">
    <source>
        <dbReference type="Pfam" id="PF13276"/>
    </source>
</evidence>
<dbReference type="GO" id="GO:0003676">
    <property type="term" value="F:nucleic acid binding"/>
    <property type="evidence" value="ECO:0007669"/>
    <property type="project" value="InterPro"/>
</dbReference>
<accession>A0AAU7JK15</accession>
<feature type="domain" description="HTH-like" evidence="1">
    <location>
        <begin position="45"/>
        <end position="89"/>
    </location>
</feature>
<gene>
    <name evidence="2" type="ORF">ABEG18_05915</name>
</gene>
<sequence length="277" mass="31366">MKAVSDTLGVARFNIAERIRGRSKRISRTREGDLDPSAELRCLVDARPTYGCRRTAALLRRERRFTGLLSVNAKRVYRLRNKHGLQLARYAGWRHAREHDGQGPILYFDVRLCSGVLEFTCWNGEAVRLAFVLDCHDGEVIGWTATTDGQSGEIIRDMMVHCVEARFGSCRALHRLRWLSDNGWVYAIAQTIGIAFDLNLDPCYTPVESPESNGHAGAFVKTIRRDYFRVIPNAEAAFAAISLWMGDYNDVHPHSRPEYGSHWEYIRALSQPAACPV</sequence>
<dbReference type="AlphaFoldDB" id="A0AAU7JK15"/>
<name>A0AAU7JK15_9HYPH</name>
<evidence type="ECO:0000313" key="2">
    <source>
        <dbReference type="EMBL" id="XBO40314.1"/>
    </source>
</evidence>
<protein>
    <submittedName>
        <fullName evidence="2">IS3 family transposase</fullName>
    </submittedName>
</protein>
<dbReference type="SUPFAM" id="SSF53098">
    <property type="entry name" value="Ribonuclease H-like"/>
    <property type="match status" value="1"/>
</dbReference>
<dbReference type="InterPro" id="IPR025948">
    <property type="entry name" value="HTH-like_dom"/>
</dbReference>
<dbReference type="Gene3D" id="3.30.420.10">
    <property type="entry name" value="Ribonuclease H-like superfamily/Ribonuclease H"/>
    <property type="match status" value="1"/>
</dbReference>
<proteinExistence type="predicted"/>
<dbReference type="InterPro" id="IPR012337">
    <property type="entry name" value="RNaseH-like_sf"/>
</dbReference>
<dbReference type="EMBL" id="CP157484">
    <property type="protein sequence ID" value="XBO40314.1"/>
    <property type="molecule type" value="Genomic_DNA"/>
</dbReference>
<dbReference type="RefSeq" id="WP_406857171.1">
    <property type="nucleotide sequence ID" value="NZ_CP157484.1"/>
</dbReference>
<reference evidence="2" key="1">
    <citation type="submission" date="2024-05" db="EMBL/GenBank/DDBJ databases">
        <authorList>
            <person name="Kim S."/>
            <person name="Heo J."/>
            <person name="Choi H."/>
            <person name="Choi Y."/>
            <person name="Kwon S.-W."/>
            <person name="Kim Y."/>
        </authorList>
    </citation>
    <scope>NUCLEOTIDE SEQUENCE</scope>
    <source>
        <strain evidence="2">KACC 23698</strain>
    </source>
</reference>
<dbReference type="InterPro" id="IPR036397">
    <property type="entry name" value="RNaseH_sf"/>
</dbReference>
<organism evidence="2">
    <name type="scientific">Alsobacter sp. KACC 23698</name>
    <dbReference type="NCBI Taxonomy" id="3149229"/>
    <lineage>
        <taxon>Bacteria</taxon>
        <taxon>Pseudomonadati</taxon>
        <taxon>Pseudomonadota</taxon>
        <taxon>Alphaproteobacteria</taxon>
        <taxon>Hyphomicrobiales</taxon>
        <taxon>Alsobacteraceae</taxon>
        <taxon>Alsobacter</taxon>
    </lineage>
</organism>